<accession>A0AAE0GMM9</accession>
<gene>
    <name evidence="1" type="ORF">CYMTET_11353</name>
</gene>
<sequence length="162" mass="18065">EASRLPHLWHVAAGRLTEEASRLPHLWHVAAWRLTEEASRLPHLWHVSCGRLTEEASGCLTSGTWLRAPQWSWDGGGEVRGAEMQQFAGRIVHHLELWHIQSAGMTLLRDMTTTELVEMLLLTRFGLEHSTLPCPDKPAPAELNSASAPSRAHTLPCDSLVM</sequence>
<organism evidence="1 2">
    <name type="scientific">Cymbomonas tetramitiformis</name>
    <dbReference type="NCBI Taxonomy" id="36881"/>
    <lineage>
        <taxon>Eukaryota</taxon>
        <taxon>Viridiplantae</taxon>
        <taxon>Chlorophyta</taxon>
        <taxon>Pyramimonadophyceae</taxon>
        <taxon>Pyramimonadales</taxon>
        <taxon>Pyramimonadaceae</taxon>
        <taxon>Cymbomonas</taxon>
    </lineage>
</organism>
<comment type="caution">
    <text evidence="1">The sequence shown here is derived from an EMBL/GenBank/DDBJ whole genome shotgun (WGS) entry which is preliminary data.</text>
</comment>
<dbReference type="EMBL" id="LGRX02004243">
    <property type="protein sequence ID" value="KAK3280828.1"/>
    <property type="molecule type" value="Genomic_DNA"/>
</dbReference>
<keyword evidence="2" id="KW-1185">Reference proteome</keyword>
<name>A0AAE0GMM9_9CHLO</name>
<evidence type="ECO:0000313" key="1">
    <source>
        <dbReference type="EMBL" id="KAK3280828.1"/>
    </source>
</evidence>
<evidence type="ECO:0000313" key="2">
    <source>
        <dbReference type="Proteomes" id="UP001190700"/>
    </source>
</evidence>
<reference evidence="1 2" key="1">
    <citation type="journal article" date="2015" name="Genome Biol. Evol.">
        <title>Comparative Genomics of a Bacterivorous Green Alga Reveals Evolutionary Causalities and Consequences of Phago-Mixotrophic Mode of Nutrition.</title>
        <authorList>
            <person name="Burns J.A."/>
            <person name="Paasch A."/>
            <person name="Narechania A."/>
            <person name="Kim E."/>
        </authorList>
    </citation>
    <scope>NUCLEOTIDE SEQUENCE [LARGE SCALE GENOMIC DNA]</scope>
    <source>
        <strain evidence="1 2">PLY_AMNH</strain>
    </source>
</reference>
<protein>
    <submittedName>
        <fullName evidence="1">Uncharacterized protein</fullName>
    </submittedName>
</protein>
<dbReference type="AlphaFoldDB" id="A0AAE0GMM9"/>
<dbReference type="Proteomes" id="UP001190700">
    <property type="component" value="Unassembled WGS sequence"/>
</dbReference>
<proteinExistence type="predicted"/>
<feature type="non-terminal residue" evidence="1">
    <location>
        <position position="1"/>
    </location>
</feature>